<comment type="catalytic activity">
    <reaction evidence="20">
        <text>L-threonyl-[protein] + ATP = O-phospho-L-threonyl-[protein] + ADP + H(+)</text>
        <dbReference type="Rhea" id="RHEA:46608"/>
        <dbReference type="Rhea" id="RHEA-COMP:11060"/>
        <dbReference type="Rhea" id="RHEA-COMP:11605"/>
        <dbReference type="ChEBI" id="CHEBI:15378"/>
        <dbReference type="ChEBI" id="CHEBI:30013"/>
        <dbReference type="ChEBI" id="CHEBI:30616"/>
        <dbReference type="ChEBI" id="CHEBI:61977"/>
        <dbReference type="ChEBI" id="CHEBI:456216"/>
        <dbReference type="EC" id="2.7.11.1"/>
    </reaction>
</comment>
<dbReference type="PROSITE" id="PS51181">
    <property type="entry name" value="PPASE_TENSIN"/>
    <property type="match status" value="1"/>
</dbReference>
<dbReference type="Gene3D" id="1.10.287.110">
    <property type="entry name" value="DnaJ domain"/>
    <property type="match status" value="1"/>
</dbReference>
<feature type="compositionally biased region" description="Pro residues" evidence="25">
    <location>
        <begin position="349"/>
        <end position="378"/>
    </location>
</feature>
<evidence type="ECO:0000256" key="22">
    <source>
        <dbReference type="ARBA" id="ARBA00054326"/>
    </source>
</evidence>
<dbReference type="InterPro" id="IPR029021">
    <property type="entry name" value="Prot-tyrosine_phosphatase-like"/>
</dbReference>
<evidence type="ECO:0000256" key="6">
    <source>
        <dbReference type="ARBA" id="ARBA00012513"/>
    </source>
</evidence>
<dbReference type="InterPro" id="IPR000719">
    <property type="entry name" value="Prot_kinase_dom"/>
</dbReference>
<evidence type="ECO:0000313" key="31">
    <source>
        <dbReference type="Proteomes" id="UP000663880"/>
    </source>
</evidence>
<keyword evidence="13" id="KW-0418">Kinase</keyword>
<keyword evidence="10" id="KW-0597">Phosphoprotein</keyword>
<evidence type="ECO:0000259" key="26">
    <source>
        <dbReference type="PROSITE" id="PS50011"/>
    </source>
</evidence>
<feature type="domain" description="C2 tensin-type" evidence="29">
    <location>
        <begin position="588"/>
        <end position="725"/>
    </location>
</feature>
<keyword evidence="19" id="KW-0968">Cytoplasmic vesicle</keyword>
<feature type="region of interest" description="Disordered" evidence="25">
    <location>
        <begin position="330"/>
        <end position="378"/>
    </location>
</feature>
<evidence type="ECO:0000256" key="15">
    <source>
        <dbReference type="ARBA" id="ARBA00022949"/>
    </source>
</evidence>
<feature type="region of interest" description="Disordered" evidence="25">
    <location>
        <begin position="1340"/>
        <end position="1451"/>
    </location>
</feature>
<keyword evidence="12" id="KW-0547">Nucleotide-binding</keyword>
<evidence type="ECO:0000256" key="2">
    <source>
        <dbReference type="ARBA" id="ARBA00004246"/>
    </source>
</evidence>
<name>A0A821LTS9_9NEOP</name>
<dbReference type="SUPFAM" id="SSF49562">
    <property type="entry name" value="C2 domain (Calcium/lipid-binding domain, CaLB)"/>
    <property type="match status" value="1"/>
</dbReference>
<evidence type="ECO:0000256" key="9">
    <source>
        <dbReference type="ARBA" id="ARBA00022527"/>
    </source>
</evidence>
<keyword evidence="18" id="KW-0131">Cell cycle</keyword>
<evidence type="ECO:0000256" key="10">
    <source>
        <dbReference type="ARBA" id="ARBA00022553"/>
    </source>
</evidence>
<evidence type="ECO:0000256" key="7">
    <source>
        <dbReference type="ARBA" id="ARBA00022481"/>
    </source>
</evidence>
<keyword evidence="31" id="KW-1185">Reference proteome</keyword>
<keyword evidence="8" id="KW-0963">Cytoplasm</keyword>
<dbReference type="CDD" id="cd06257">
    <property type="entry name" value="DnaJ"/>
    <property type="match status" value="1"/>
</dbReference>
<evidence type="ECO:0000256" key="16">
    <source>
        <dbReference type="ARBA" id="ARBA00022990"/>
    </source>
</evidence>
<evidence type="ECO:0000256" key="17">
    <source>
        <dbReference type="ARBA" id="ARBA00023034"/>
    </source>
</evidence>
<evidence type="ECO:0000313" key="30">
    <source>
        <dbReference type="EMBL" id="CAF4756117.1"/>
    </source>
</evidence>
<dbReference type="FunFam" id="1.10.510.10:FF:000228">
    <property type="entry name" value="cyclin-G-associated kinase isoform X1"/>
    <property type="match status" value="1"/>
</dbReference>
<dbReference type="PROSITE" id="PS50076">
    <property type="entry name" value="DNAJ_2"/>
    <property type="match status" value="1"/>
</dbReference>
<dbReference type="FunFam" id="2.60.40.1110:FF:000001">
    <property type="entry name" value="cyclin-G-associated kinase isoform X2"/>
    <property type="match status" value="1"/>
</dbReference>
<dbReference type="SUPFAM" id="SSF46565">
    <property type="entry name" value="Chaperone J-domain"/>
    <property type="match status" value="1"/>
</dbReference>
<evidence type="ECO:0000256" key="18">
    <source>
        <dbReference type="ARBA" id="ARBA00023306"/>
    </source>
</evidence>
<dbReference type="GO" id="GO:0030136">
    <property type="term" value="C:clathrin-coated vesicle"/>
    <property type="evidence" value="ECO:0007669"/>
    <property type="project" value="UniProtKB-SubCell"/>
</dbReference>
<dbReference type="Pfam" id="PF00069">
    <property type="entry name" value="Pkinase"/>
    <property type="match status" value="1"/>
</dbReference>
<dbReference type="Proteomes" id="UP000663880">
    <property type="component" value="Unassembled WGS sequence"/>
</dbReference>
<keyword evidence="16" id="KW-0007">Acetylation</keyword>
<comment type="function">
    <text evidence="22">Associates with cyclin G and CDK5. Seems to act as an auxilin homolog that is involved in the uncoating of clathrin-coated vesicles by Hsc70 in non-neuronal cells. Expression oscillates slightly during the cell cycle, peaking at G1. May play a role in clathrin-mediated endocytosis and intracellular trafficking, and in the dynamics of clathrin assembly/disassembly.</text>
</comment>
<dbReference type="PROSITE" id="PS51182">
    <property type="entry name" value="C2_TENSIN"/>
    <property type="match status" value="1"/>
</dbReference>
<dbReference type="PROSITE" id="PS50011">
    <property type="entry name" value="PROTEIN_KINASE_DOM"/>
    <property type="match status" value="1"/>
</dbReference>
<evidence type="ECO:0000256" key="12">
    <source>
        <dbReference type="ARBA" id="ARBA00022741"/>
    </source>
</evidence>
<feature type="region of interest" description="Disordered" evidence="25">
    <location>
        <begin position="764"/>
        <end position="808"/>
    </location>
</feature>
<dbReference type="GO" id="GO:0035612">
    <property type="term" value="F:AP-2 adaptor complex binding"/>
    <property type="evidence" value="ECO:0007669"/>
    <property type="project" value="TreeGrafter"/>
</dbReference>
<dbReference type="EC" id="2.7.11.1" evidence="6"/>
<dbReference type="EMBL" id="CAJOBZ010000002">
    <property type="protein sequence ID" value="CAF4756117.1"/>
    <property type="molecule type" value="Genomic_DNA"/>
</dbReference>
<evidence type="ECO:0000256" key="21">
    <source>
        <dbReference type="ARBA" id="ARBA00048679"/>
    </source>
</evidence>
<evidence type="ECO:0000256" key="25">
    <source>
        <dbReference type="SAM" id="MobiDB-lite"/>
    </source>
</evidence>
<feature type="compositionally biased region" description="Polar residues" evidence="25">
    <location>
        <begin position="1349"/>
        <end position="1365"/>
    </location>
</feature>
<evidence type="ECO:0000256" key="8">
    <source>
        <dbReference type="ARBA" id="ARBA00022490"/>
    </source>
</evidence>
<dbReference type="SMART" id="SM00271">
    <property type="entry name" value="DnaJ"/>
    <property type="match status" value="1"/>
</dbReference>
<dbReference type="InterPro" id="IPR036869">
    <property type="entry name" value="J_dom_sf"/>
</dbReference>
<dbReference type="InterPro" id="IPR011009">
    <property type="entry name" value="Kinase-like_dom_sf"/>
</dbReference>
<evidence type="ECO:0000259" key="28">
    <source>
        <dbReference type="PROSITE" id="PS51181"/>
    </source>
</evidence>
<dbReference type="Gene3D" id="1.10.510.10">
    <property type="entry name" value="Transferase(Phosphotransferase) domain 1"/>
    <property type="match status" value="1"/>
</dbReference>
<dbReference type="PANTHER" id="PTHR22967">
    <property type="entry name" value="SERINE/THREONINE PROTEIN KINASE"/>
    <property type="match status" value="1"/>
</dbReference>
<dbReference type="SMART" id="SM01326">
    <property type="entry name" value="PTEN_C2"/>
    <property type="match status" value="1"/>
</dbReference>
<comment type="caution">
    <text evidence="30">The sequence shown here is derived from an EMBL/GenBank/DDBJ whole genome shotgun (WGS) entry which is preliminary data.</text>
</comment>
<evidence type="ECO:0000256" key="5">
    <source>
        <dbReference type="ARBA" id="ARBA00005490"/>
    </source>
</evidence>
<evidence type="ECO:0000256" key="4">
    <source>
        <dbReference type="ARBA" id="ARBA00004601"/>
    </source>
</evidence>
<keyword evidence="11" id="KW-0808">Transferase</keyword>
<keyword evidence="9" id="KW-0723">Serine/threonine-protein kinase</keyword>
<comment type="similarity">
    <text evidence="5">Belongs to the protein kinase superfamily. AGC Ser/Thr protein kinase family. PKC subfamily.</text>
</comment>
<feature type="compositionally biased region" description="Basic and acidic residues" evidence="25">
    <location>
        <begin position="1431"/>
        <end position="1449"/>
    </location>
</feature>
<dbReference type="SUPFAM" id="SSF56112">
    <property type="entry name" value="Protein kinase-like (PK-like)"/>
    <property type="match status" value="1"/>
</dbReference>
<evidence type="ECO:0000256" key="3">
    <source>
        <dbReference type="ARBA" id="ARBA00004556"/>
    </source>
</evidence>
<evidence type="ECO:0000256" key="11">
    <source>
        <dbReference type="ARBA" id="ARBA00022679"/>
    </source>
</evidence>
<dbReference type="Pfam" id="PF10409">
    <property type="entry name" value="PTEN_C2"/>
    <property type="match status" value="1"/>
</dbReference>
<comment type="catalytic activity">
    <reaction evidence="21">
        <text>L-seryl-[protein] + ATP = O-phospho-L-seryl-[protein] + ADP + H(+)</text>
        <dbReference type="Rhea" id="RHEA:17989"/>
        <dbReference type="Rhea" id="RHEA-COMP:9863"/>
        <dbReference type="Rhea" id="RHEA-COMP:11604"/>
        <dbReference type="ChEBI" id="CHEBI:15378"/>
        <dbReference type="ChEBI" id="CHEBI:29999"/>
        <dbReference type="ChEBI" id="CHEBI:30616"/>
        <dbReference type="ChEBI" id="CHEBI:83421"/>
        <dbReference type="ChEBI" id="CHEBI:456216"/>
        <dbReference type="EC" id="2.7.11.1"/>
    </reaction>
</comment>
<dbReference type="InterPro" id="IPR001623">
    <property type="entry name" value="DnaJ_domain"/>
</dbReference>
<dbReference type="GO" id="GO:0005794">
    <property type="term" value="C:Golgi apparatus"/>
    <property type="evidence" value="ECO:0007669"/>
    <property type="project" value="UniProtKB-SubCell"/>
</dbReference>
<proteinExistence type="inferred from homology"/>
<keyword evidence="14" id="KW-0067">ATP-binding</keyword>
<dbReference type="OrthoDB" id="1717591at2759"/>
<evidence type="ECO:0000256" key="14">
    <source>
        <dbReference type="ARBA" id="ARBA00022840"/>
    </source>
</evidence>
<keyword evidence="17" id="KW-0333">Golgi apparatus</keyword>
<dbReference type="GO" id="GO:0045747">
    <property type="term" value="P:positive regulation of Notch signaling pathway"/>
    <property type="evidence" value="ECO:0007669"/>
    <property type="project" value="TreeGrafter"/>
</dbReference>
<keyword evidence="15" id="KW-0965">Cell junction</keyword>
<reference evidence="30" key="1">
    <citation type="submission" date="2021-02" db="EMBL/GenBank/DDBJ databases">
        <authorList>
            <person name="Steward A R."/>
        </authorList>
    </citation>
    <scope>NUCLEOTIDE SEQUENCE</scope>
</reference>
<dbReference type="PANTHER" id="PTHR22967:SF105">
    <property type="entry name" value="CYCLIN-G-ASSOCIATED KINASE"/>
    <property type="match status" value="1"/>
</dbReference>
<feature type="domain" description="Phosphatase tensin-type" evidence="28">
    <location>
        <begin position="411"/>
        <end position="582"/>
    </location>
</feature>
<dbReference type="InterPro" id="IPR005162">
    <property type="entry name" value="Retrotrans_gag_dom"/>
</dbReference>
<dbReference type="GO" id="GO:0005925">
    <property type="term" value="C:focal adhesion"/>
    <property type="evidence" value="ECO:0007669"/>
    <property type="project" value="UniProtKB-SubCell"/>
</dbReference>
<evidence type="ECO:0000256" key="13">
    <source>
        <dbReference type="ARBA" id="ARBA00022777"/>
    </source>
</evidence>
<dbReference type="Gene3D" id="3.90.190.10">
    <property type="entry name" value="Protein tyrosine phosphatase superfamily"/>
    <property type="match status" value="1"/>
</dbReference>
<dbReference type="FunFam" id="1.10.287.110:FF:000002">
    <property type="entry name" value="putative tyrosine-protein phosphatase auxilin isoform X2"/>
    <property type="match status" value="1"/>
</dbReference>
<dbReference type="InterPro" id="IPR008271">
    <property type="entry name" value="Ser/Thr_kinase_AS"/>
</dbReference>
<organism evidence="30 31">
    <name type="scientific">Pieris macdunnoughi</name>
    <dbReference type="NCBI Taxonomy" id="345717"/>
    <lineage>
        <taxon>Eukaryota</taxon>
        <taxon>Metazoa</taxon>
        <taxon>Ecdysozoa</taxon>
        <taxon>Arthropoda</taxon>
        <taxon>Hexapoda</taxon>
        <taxon>Insecta</taxon>
        <taxon>Pterygota</taxon>
        <taxon>Neoptera</taxon>
        <taxon>Endopterygota</taxon>
        <taxon>Lepidoptera</taxon>
        <taxon>Glossata</taxon>
        <taxon>Ditrysia</taxon>
        <taxon>Papilionoidea</taxon>
        <taxon>Pieridae</taxon>
        <taxon>Pierinae</taxon>
        <taxon>Pieris</taxon>
    </lineage>
</organism>
<evidence type="ECO:0000256" key="24">
    <source>
        <dbReference type="ARBA" id="ARBA00076380"/>
    </source>
</evidence>
<dbReference type="Pfam" id="PF03732">
    <property type="entry name" value="Retrotrans_gag"/>
    <property type="match status" value="1"/>
</dbReference>
<accession>A0A821LTS9</accession>
<evidence type="ECO:0000256" key="1">
    <source>
        <dbReference type="ARBA" id="ARBA00004132"/>
    </source>
</evidence>
<sequence>MSVFKSAMGYFSSASANGGSDNDFVGQFVEIGNMKLRVKKVIAEGGFAFVFVAQDVATGTEYALKRLMAADEQANKNIIQEISLLKKLSGHPNIIKYIAASFIDKTKTSHGMSEYLLLTDLCSGGSLMEALQHKGQAFPLPTILRVFYQTCKAVHHMHNQVPPIAHRDLKLENFLISNEGTIKLCDFGSATTEVYSPNPSWSANQRNMLEENLAQFTTPMYRAPEMLDTWDNRKIDHAVDVWALGCILYTLCYMQHPFEDSAKLAILNGNYTLNPNDQKYKCFHEIISGCLTVNPEVRLSISGVLERLAAIAETQNINIKQPLKFERKKVEQSVATSSPGGKDNGPSVPEAPNPRPPEPSRPPPPARPPAAPHYMPPQVPASGGLFSSIKDGAGSFLKNLKDTSSKVMQTVQQSIARADLDISYITSRVIVMSYPSDLLESAYKTNHIEDVRLYLESHHPGGKYCVYTVHDAKARFPRRQLVTDTSVWPTEEHRAPLLAPYYALLQHMYQYLGKDDKSALVIACPDGKSRSAMLLCGLLLYAKLVTVPEDALQIFAVKRSPINMSPSQLRYLYYLHNIVRPEPVLPHFRPVSLVSLTIQPVPLFTKARDGCRPYLEVYNEDRLISPPLRGYESLHLYNMAEGKVTLPLDATVSGDVVVVAYHARQQLGRLQRVPMLSVSFHTGFLAYDQHIIKFTRSEIDGIDEASPVNDHFSSNVSVVISLVVQNGERRKPRSDVWEEDHSFPIRTSDVLFSSTLERDETVDNFANLRSNPPAVPPTITADYPPREAEKPPRPAPPSPQRNFAPKEAVPDTDFLNIAKQGEAKPKQLKSEDSFDFFGMMEKPADESFGDFLSKKIEDNPQSQEVSYEIKLPSGYIKNPNKDLDVCSNKLDTILRYISELNEKPDKQLYKRLVSRLSHIVNRLNLMEPLDEIDKDKRTVLIDKAIVLLSELENKYEIEDDDKITSEMKELLHKSIGEDSKKVLNEIDNDCPSTSIGEYKTTLPNNDNIALLNQQKRVSFGHDIFEEGHLSDKFINLPLNSTSREDYNTIRKNKLVPISQCGVYFSGDGKFSVNAFIERVFELKDARNATDEDLWRHAIDFFKGDALIWFRANREYIRNWEELVSILKRTFQSPFYQEELLAEARSRTQGSNESVLIFVSVMQNLFNRLPIKITEREKISVFVKNLQPYFQRAVCRDEFDSVADLSNILRVVERTKINCDKFQEPKSCLNYLEPDLAYQNPKGNITDELNYIKSNKSMMKIVKSMRCWNCREPFSENIFGDLPPPPTSVAPNANSSDLNFDPFGLNDPLPKQEPLLTPQLIKEEGRSQSVPLEKAQARNDPFADLGSLGTGLNNPPNVTPNVAQPTPTAPAFASVGPSPTTTGTAFANVGPTPPTNPTAFANVGPSPLVTPRASPAHTPSHRAHTPQQPDYSRSHFDAPKPAEEKVKKPGDVFGDLLGSQGYDFAKRDSGPKTMNAMRKEEMVKEMDPEKLKIIDWTEGKKANIRALLCSLHTVVWEDCRWTRCDMSQLVTPADVKRNYRKACLAVHPDKQMGTPNENIAKMIFMELNNAWSEFENDTKQQNLFQT</sequence>
<dbReference type="SUPFAM" id="SSF52799">
    <property type="entry name" value="(Phosphotyrosine protein) phosphatases II"/>
    <property type="match status" value="1"/>
</dbReference>
<dbReference type="InterPro" id="IPR035892">
    <property type="entry name" value="C2_domain_sf"/>
</dbReference>
<dbReference type="GO" id="GO:0048471">
    <property type="term" value="C:perinuclear region of cytoplasm"/>
    <property type="evidence" value="ECO:0007669"/>
    <property type="project" value="UniProtKB-SubCell"/>
</dbReference>
<evidence type="ECO:0000259" key="27">
    <source>
        <dbReference type="PROSITE" id="PS50076"/>
    </source>
</evidence>
<gene>
    <name evidence="30" type="ORF">PMACD_LOCUS1004</name>
</gene>
<dbReference type="InterPro" id="IPR014020">
    <property type="entry name" value="Tensin_C2-dom"/>
</dbReference>
<evidence type="ECO:0000259" key="29">
    <source>
        <dbReference type="PROSITE" id="PS51182"/>
    </source>
</evidence>
<dbReference type="InterPro" id="IPR029023">
    <property type="entry name" value="Tensin_phosphatase"/>
</dbReference>
<dbReference type="GO" id="GO:2000369">
    <property type="term" value="P:regulation of clathrin-dependent endocytosis"/>
    <property type="evidence" value="ECO:0007669"/>
    <property type="project" value="TreeGrafter"/>
</dbReference>
<comment type="subcellular location">
    <subcellularLocation>
        <location evidence="2">Cell junction</location>
        <location evidence="2">Focal adhesion</location>
    </subcellularLocation>
    <subcellularLocation>
        <location evidence="3">Cytoplasm</location>
        <location evidence="3">Perinuclear region</location>
    </subcellularLocation>
    <subcellularLocation>
        <location evidence="1">Cytoplasmic vesicle</location>
        <location evidence="1">Clathrin-coated vesicle</location>
    </subcellularLocation>
    <subcellularLocation>
        <location evidence="4">Golgi apparatus</location>
        <location evidence="4">trans-Golgi network</location>
    </subcellularLocation>
</comment>
<evidence type="ECO:0000256" key="23">
    <source>
        <dbReference type="ARBA" id="ARBA00068393"/>
    </source>
</evidence>
<dbReference type="GO" id="GO:0004674">
    <property type="term" value="F:protein serine/threonine kinase activity"/>
    <property type="evidence" value="ECO:0007669"/>
    <property type="project" value="UniProtKB-KW"/>
</dbReference>
<protein>
    <recommendedName>
        <fullName evidence="23">Cyclin-G-associated kinase</fullName>
        <ecNumber evidence="6">2.7.11.1</ecNumber>
    </recommendedName>
    <alternativeName>
        <fullName evidence="24">DnaJ homolog subfamily C member 26</fullName>
    </alternativeName>
</protein>
<evidence type="ECO:0000256" key="20">
    <source>
        <dbReference type="ARBA" id="ARBA00047899"/>
    </source>
</evidence>
<dbReference type="Gene3D" id="2.60.40.1110">
    <property type="match status" value="1"/>
</dbReference>
<keyword evidence="7" id="KW-0488">Methylation</keyword>
<dbReference type="GO" id="GO:0005524">
    <property type="term" value="F:ATP binding"/>
    <property type="evidence" value="ECO:0007669"/>
    <property type="project" value="UniProtKB-KW"/>
</dbReference>
<dbReference type="SMART" id="SM00220">
    <property type="entry name" value="S_TKc"/>
    <property type="match status" value="1"/>
</dbReference>
<evidence type="ECO:0000256" key="19">
    <source>
        <dbReference type="ARBA" id="ARBA00023329"/>
    </source>
</evidence>
<feature type="domain" description="Protein kinase" evidence="26">
    <location>
        <begin position="36"/>
        <end position="311"/>
    </location>
</feature>
<dbReference type="PROSITE" id="PS00108">
    <property type="entry name" value="PROTEIN_KINASE_ST"/>
    <property type="match status" value="1"/>
</dbReference>
<feature type="domain" description="J" evidence="27">
    <location>
        <begin position="1518"/>
        <end position="1585"/>
    </location>
</feature>